<comment type="caution">
    <text evidence="11">The sequence shown here is derived from an EMBL/GenBank/DDBJ whole genome shotgun (WGS) entry which is preliminary data.</text>
</comment>
<dbReference type="Pfam" id="PF03471">
    <property type="entry name" value="CorC_HlyC"/>
    <property type="match status" value="1"/>
</dbReference>
<dbReference type="RefSeq" id="WP_250594007.1">
    <property type="nucleotide sequence ID" value="NZ_JAKRVY010000001.1"/>
</dbReference>
<dbReference type="InterPro" id="IPR036318">
    <property type="entry name" value="FAD-bd_PCMH-like_sf"/>
</dbReference>
<proteinExistence type="predicted"/>
<gene>
    <name evidence="11" type="ORF">AArcSt11_01760</name>
</gene>
<evidence type="ECO:0000259" key="10">
    <source>
        <dbReference type="PROSITE" id="PS51846"/>
    </source>
</evidence>
<evidence type="ECO:0000313" key="12">
    <source>
        <dbReference type="Proteomes" id="UP001202674"/>
    </source>
</evidence>
<keyword evidence="3" id="KW-0677">Repeat</keyword>
<organism evidence="11 12">
    <name type="scientific">Natranaeroarchaeum aerophilus</name>
    <dbReference type="NCBI Taxonomy" id="2917711"/>
    <lineage>
        <taxon>Archaea</taxon>
        <taxon>Methanobacteriati</taxon>
        <taxon>Methanobacteriota</taxon>
        <taxon>Stenosarchaea group</taxon>
        <taxon>Halobacteria</taxon>
        <taxon>Halobacteriales</taxon>
        <taxon>Natronoarchaeaceae</taxon>
        <taxon>Natranaeroarchaeum</taxon>
    </lineage>
</organism>
<dbReference type="PANTHER" id="PTHR22777">
    <property type="entry name" value="HEMOLYSIN-RELATED"/>
    <property type="match status" value="1"/>
</dbReference>
<sequence length="459" mass="49888">MIPFVSDPVVLDLLSTVLAGGAPPVDGAVDVLSRETVTAGGILAIVVLIGLSAFFASSEIAIFSLGNHRVSALVEEGARGAKTLEALKSKPRRLLVTILVGNNIANIAMSSIATGLLGMYFDGGQAVLIATFGVTSIVLLFGESAPKSYAVENSESWALRISKPLKLSEYLLFPLIVIFDRLTRIINRLMGSEGNFENAYVTRSEILDMIETGEREGVLEADEHEMLQRILRFRNRIAKEVMVPRLDVVGVPAEASVEEAVDVAIESGYSRLPVYEGTLDDVVGVVEVNDLVDASGNGENLTARDVAIEPYIVPESKDVDEILTELREDRRRLAIVVDEFGTTAGIVTMEDIVEEIIGEVLGKTEQVPIRWLAEDSVLVRGEVNVHEVNEALDIELPEGGEFESIAGFVFDRAGRLVEEGETVTHDGVKLVVQTAENNRILEVRIELPEEQVPDEGDER</sequence>
<evidence type="ECO:0000313" key="11">
    <source>
        <dbReference type="EMBL" id="MCL9812377.1"/>
    </source>
</evidence>
<evidence type="ECO:0000256" key="7">
    <source>
        <dbReference type="PROSITE-ProRule" id="PRU00703"/>
    </source>
</evidence>
<evidence type="ECO:0000256" key="4">
    <source>
        <dbReference type="ARBA" id="ARBA00022989"/>
    </source>
</evidence>
<keyword evidence="12" id="KW-1185">Reference proteome</keyword>
<dbReference type="AlphaFoldDB" id="A0AAE3FMC9"/>
<dbReference type="EMBL" id="JAKRVY010000001">
    <property type="protein sequence ID" value="MCL9812377.1"/>
    <property type="molecule type" value="Genomic_DNA"/>
</dbReference>
<dbReference type="PANTHER" id="PTHR22777:SF17">
    <property type="entry name" value="UPF0053 PROTEIN SLL0260"/>
    <property type="match status" value="1"/>
</dbReference>
<keyword evidence="2 8" id="KW-0812">Transmembrane</keyword>
<dbReference type="Pfam" id="PF01595">
    <property type="entry name" value="CNNM"/>
    <property type="match status" value="1"/>
</dbReference>
<reference evidence="11 12" key="1">
    <citation type="journal article" date="2022" name="Syst. Appl. Microbiol.">
        <title>Natronocalculus amylovorans gen. nov., sp. nov., and Natranaeroarchaeum aerophilus sp. nov., dominant culturable amylolytic natronoarchaea from hypersaline soda lakes in southwestern Siberia.</title>
        <authorList>
            <person name="Sorokin D.Y."/>
            <person name="Elcheninov A.G."/>
            <person name="Khizhniak T.V."/>
            <person name="Koenen M."/>
            <person name="Bale N.J."/>
            <person name="Damste J.S.S."/>
            <person name="Kublanov I.V."/>
        </authorList>
    </citation>
    <scope>NUCLEOTIDE SEQUENCE [LARGE SCALE GENOMIC DNA]</scope>
    <source>
        <strain evidence="11 12">AArc-St1-1</strain>
    </source>
</reference>
<dbReference type="InterPro" id="IPR005170">
    <property type="entry name" value="Transptr-assoc_dom"/>
</dbReference>
<dbReference type="Gene3D" id="3.30.465.10">
    <property type="match status" value="1"/>
</dbReference>
<dbReference type="InterPro" id="IPR046342">
    <property type="entry name" value="CBS_dom_sf"/>
</dbReference>
<keyword evidence="4 8" id="KW-1133">Transmembrane helix</keyword>
<dbReference type="FunFam" id="3.10.580.10:FF:000002">
    <property type="entry name" value="Magnesium/cobalt efflux protein CorC"/>
    <property type="match status" value="1"/>
</dbReference>
<dbReference type="InterPro" id="IPR000644">
    <property type="entry name" value="CBS_dom"/>
</dbReference>
<dbReference type="InterPro" id="IPR002550">
    <property type="entry name" value="CNNM"/>
</dbReference>
<dbReference type="GO" id="GO:0050660">
    <property type="term" value="F:flavin adenine dinucleotide binding"/>
    <property type="evidence" value="ECO:0007669"/>
    <property type="project" value="InterPro"/>
</dbReference>
<keyword evidence="6 8" id="KW-0472">Membrane</keyword>
<feature type="domain" description="CNNM transmembrane" evidence="10">
    <location>
        <begin position="34"/>
        <end position="223"/>
    </location>
</feature>
<evidence type="ECO:0000256" key="6">
    <source>
        <dbReference type="ARBA" id="ARBA00023136"/>
    </source>
</evidence>
<feature type="domain" description="CBS" evidence="9">
    <location>
        <begin position="306"/>
        <end position="364"/>
    </location>
</feature>
<dbReference type="InterPro" id="IPR016169">
    <property type="entry name" value="FAD-bd_PCMH_sub2"/>
</dbReference>
<feature type="transmembrane region" description="Helical" evidence="8">
    <location>
        <begin position="94"/>
        <end position="117"/>
    </location>
</feature>
<dbReference type="PROSITE" id="PS51846">
    <property type="entry name" value="CNNM"/>
    <property type="match status" value="1"/>
</dbReference>
<dbReference type="GO" id="GO:0016020">
    <property type="term" value="C:membrane"/>
    <property type="evidence" value="ECO:0007669"/>
    <property type="project" value="UniProtKB-SubCell"/>
</dbReference>
<dbReference type="PROSITE" id="PS51371">
    <property type="entry name" value="CBS"/>
    <property type="match status" value="2"/>
</dbReference>
<evidence type="ECO:0000259" key="9">
    <source>
        <dbReference type="PROSITE" id="PS51371"/>
    </source>
</evidence>
<dbReference type="InterPro" id="IPR044751">
    <property type="entry name" value="Ion_transp-like_CBS"/>
</dbReference>
<keyword evidence="5 7" id="KW-0129">CBS domain</keyword>
<protein>
    <submittedName>
        <fullName evidence="11">Hemolysin family protein</fullName>
    </submittedName>
</protein>
<dbReference type="SMART" id="SM00116">
    <property type="entry name" value="CBS"/>
    <property type="match status" value="2"/>
</dbReference>
<evidence type="ECO:0000256" key="3">
    <source>
        <dbReference type="ARBA" id="ARBA00022737"/>
    </source>
</evidence>
<comment type="subcellular location">
    <subcellularLocation>
        <location evidence="1">Membrane</location>
        <topology evidence="1">Multi-pass membrane protein</topology>
    </subcellularLocation>
</comment>
<evidence type="ECO:0000256" key="8">
    <source>
        <dbReference type="SAM" id="Phobius"/>
    </source>
</evidence>
<evidence type="ECO:0000256" key="2">
    <source>
        <dbReference type="ARBA" id="ARBA00022692"/>
    </source>
</evidence>
<dbReference type="CDD" id="cd04590">
    <property type="entry name" value="CBS_pair_CorC_HlyC_assoc"/>
    <property type="match status" value="1"/>
</dbReference>
<evidence type="ECO:0000256" key="1">
    <source>
        <dbReference type="ARBA" id="ARBA00004141"/>
    </source>
</evidence>
<accession>A0AAE3FMC9</accession>
<dbReference type="SUPFAM" id="SSF56176">
    <property type="entry name" value="FAD-binding/transporter-associated domain-like"/>
    <property type="match status" value="1"/>
</dbReference>
<dbReference type="SUPFAM" id="SSF54631">
    <property type="entry name" value="CBS-domain pair"/>
    <property type="match status" value="1"/>
</dbReference>
<dbReference type="SMART" id="SM01091">
    <property type="entry name" value="CorC_HlyC"/>
    <property type="match status" value="1"/>
</dbReference>
<feature type="transmembrane region" description="Helical" evidence="8">
    <location>
        <begin position="37"/>
        <end position="56"/>
    </location>
</feature>
<evidence type="ECO:0000256" key="5">
    <source>
        <dbReference type="ARBA" id="ARBA00023122"/>
    </source>
</evidence>
<name>A0AAE3FMC9_9EURY</name>
<dbReference type="Proteomes" id="UP001202674">
    <property type="component" value="Unassembled WGS sequence"/>
</dbReference>
<dbReference type="Pfam" id="PF00571">
    <property type="entry name" value="CBS"/>
    <property type="match status" value="2"/>
</dbReference>
<dbReference type="Gene3D" id="3.10.580.10">
    <property type="entry name" value="CBS-domain"/>
    <property type="match status" value="1"/>
</dbReference>
<feature type="domain" description="CBS" evidence="9">
    <location>
        <begin position="242"/>
        <end position="301"/>
    </location>
</feature>